<keyword evidence="4" id="KW-0808">Transferase</keyword>
<dbReference type="Pfam" id="PF26049">
    <property type="entry name" value="RLMG_N"/>
    <property type="match status" value="1"/>
</dbReference>
<evidence type="ECO:0000313" key="9">
    <source>
        <dbReference type="Proteomes" id="UP000648663"/>
    </source>
</evidence>
<accession>A0ABQ2FS32</accession>
<dbReference type="InterPro" id="IPR058679">
    <property type="entry name" value="RlmG_N"/>
</dbReference>
<dbReference type="SUPFAM" id="SSF53335">
    <property type="entry name" value="S-adenosyl-L-methionine-dependent methyltransferases"/>
    <property type="match status" value="1"/>
</dbReference>
<evidence type="ECO:0000259" key="6">
    <source>
        <dbReference type="Pfam" id="PF05175"/>
    </source>
</evidence>
<feature type="region of interest" description="Disordered" evidence="5">
    <location>
        <begin position="1"/>
        <end position="49"/>
    </location>
</feature>
<evidence type="ECO:0000313" key="8">
    <source>
        <dbReference type="EMBL" id="GGL48396.1"/>
    </source>
</evidence>
<dbReference type="Proteomes" id="UP000648663">
    <property type="component" value="Unassembled WGS sequence"/>
</dbReference>
<dbReference type="CDD" id="cd02440">
    <property type="entry name" value="AdoMet_MTases"/>
    <property type="match status" value="1"/>
</dbReference>
<feature type="compositionally biased region" description="Basic and acidic residues" evidence="5">
    <location>
        <begin position="1"/>
        <end position="10"/>
    </location>
</feature>
<proteinExistence type="predicted"/>
<protein>
    <submittedName>
        <fullName evidence="8">16S RNA G1207 methylase RsmC</fullName>
    </submittedName>
</protein>
<dbReference type="PANTHER" id="PTHR47816">
    <property type="entry name" value="RIBOSOMAL RNA SMALL SUBUNIT METHYLTRANSFERASE C"/>
    <property type="match status" value="1"/>
</dbReference>
<dbReference type="GO" id="GO:0008168">
    <property type="term" value="F:methyltransferase activity"/>
    <property type="evidence" value="ECO:0007669"/>
    <property type="project" value="UniProtKB-KW"/>
</dbReference>
<dbReference type="InterPro" id="IPR007848">
    <property type="entry name" value="Small_mtfrase_dom"/>
</dbReference>
<keyword evidence="3 8" id="KW-0489">Methyltransferase</keyword>
<keyword evidence="1" id="KW-0963">Cytoplasm</keyword>
<dbReference type="Pfam" id="PF05175">
    <property type="entry name" value="MTS"/>
    <property type="match status" value="1"/>
</dbReference>
<keyword evidence="2" id="KW-0698">rRNA processing</keyword>
<feature type="domain" description="RlmG N-terminal" evidence="7">
    <location>
        <begin position="57"/>
        <end position="227"/>
    </location>
</feature>
<evidence type="ECO:0000256" key="5">
    <source>
        <dbReference type="SAM" id="MobiDB-lite"/>
    </source>
</evidence>
<dbReference type="EMBL" id="BMMI01000001">
    <property type="protein sequence ID" value="GGL48396.1"/>
    <property type="molecule type" value="Genomic_DNA"/>
</dbReference>
<name>A0ABQ2FS32_9ACTN</name>
<sequence length="422" mass="43586">MVPAGREARPAVRHRREPLTSTCPPRGAGRPDGTRAGVGGARAAGHSGRVAPDELFAQLRREPDVDAPELVAVDATDRLLLDEAAELIGQHPDGVVVIDDSHGALTLGAVALHGATGVRVHQDLLVGELALARNAERTGHAGTYRSLPLGAELVRGARVVLAQAPKGLDALRELAEVVAADADPDVTFLVGGRVKHMTHAMNDVLAESFREVHATRGRQKSRLLVARGPQPGASSFPVCREHPDLGLTVCAHGAAFAGAKVDRGTRALLRSLPGAVPDAGTALDLGCGTGVLAVGLATARPGLSVLASDQSAAACASATATVAANGLTGRVTVTRDDAAGSVPDGSVDLVVCNPPFHLGAAVHAAAAERLFAAAARVLRPGGELWCVYNSHLPHRDALRRMVGPTRQVTRDPTFTITASTRR</sequence>
<reference evidence="9" key="1">
    <citation type="journal article" date="2019" name="Int. J. Syst. Evol. Microbiol.">
        <title>The Global Catalogue of Microorganisms (GCM) 10K type strain sequencing project: providing services to taxonomists for standard genome sequencing and annotation.</title>
        <authorList>
            <consortium name="The Broad Institute Genomics Platform"/>
            <consortium name="The Broad Institute Genome Sequencing Center for Infectious Disease"/>
            <person name="Wu L."/>
            <person name="Ma J."/>
        </authorList>
    </citation>
    <scope>NUCLEOTIDE SEQUENCE [LARGE SCALE GENOMIC DNA]</scope>
    <source>
        <strain evidence="9">CGMCC 4.5581</strain>
    </source>
</reference>
<dbReference type="InterPro" id="IPR046977">
    <property type="entry name" value="RsmC/RlmG"/>
</dbReference>
<dbReference type="InterPro" id="IPR029063">
    <property type="entry name" value="SAM-dependent_MTases_sf"/>
</dbReference>
<dbReference type="GO" id="GO:0032259">
    <property type="term" value="P:methylation"/>
    <property type="evidence" value="ECO:0007669"/>
    <property type="project" value="UniProtKB-KW"/>
</dbReference>
<feature type="domain" description="Methyltransferase small" evidence="6">
    <location>
        <begin position="247"/>
        <end position="417"/>
    </location>
</feature>
<evidence type="ECO:0000256" key="4">
    <source>
        <dbReference type="ARBA" id="ARBA00022679"/>
    </source>
</evidence>
<dbReference type="InterPro" id="IPR002052">
    <property type="entry name" value="DNA_methylase_N6_adenine_CS"/>
</dbReference>
<organism evidence="8 9">
    <name type="scientific">Modestobacter marinus</name>
    <dbReference type="NCBI Taxonomy" id="477641"/>
    <lineage>
        <taxon>Bacteria</taxon>
        <taxon>Bacillati</taxon>
        <taxon>Actinomycetota</taxon>
        <taxon>Actinomycetes</taxon>
        <taxon>Geodermatophilales</taxon>
        <taxon>Geodermatophilaceae</taxon>
        <taxon>Modestobacter</taxon>
    </lineage>
</organism>
<dbReference type="PANTHER" id="PTHR47816:SF5">
    <property type="entry name" value="RIBOSOMAL RNA LARGE SUBUNIT METHYLTRANSFERASE G"/>
    <property type="match status" value="1"/>
</dbReference>
<evidence type="ECO:0000259" key="7">
    <source>
        <dbReference type="Pfam" id="PF26049"/>
    </source>
</evidence>
<evidence type="ECO:0000256" key="2">
    <source>
        <dbReference type="ARBA" id="ARBA00022552"/>
    </source>
</evidence>
<evidence type="ECO:0000256" key="3">
    <source>
        <dbReference type="ARBA" id="ARBA00022603"/>
    </source>
</evidence>
<evidence type="ECO:0000256" key="1">
    <source>
        <dbReference type="ARBA" id="ARBA00022490"/>
    </source>
</evidence>
<comment type="caution">
    <text evidence="8">The sequence shown here is derived from an EMBL/GenBank/DDBJ whole genome shotgun (WGS) entry which is preliminary data.</text>
</comment>
<dbReference type="PROSITE" id="PS00092">
    <property type="entry name" value="N6_MTASE"/>
    <property type="match status" value="1"/>
</dbReference>
<dbReference type="Gene3D" id="3.40.50.150">
    <property type="entry name" value="Vaccinia Virus protein VP39"/>
    <property type="match status" value="2"/>
</dbReference>
<keyword evidence="9" id="KW-1185">Reference proteome</keyword>
<gene>
    <name evidence="8" type="ORF">GCM10011589_01170</name>
</gene>